<dbReference type="GO" id="GO:0004222">
    <property type="term" value="F:metalloendopeptidase activity"/>
    <property type="evidence" value="ECO:0007669"/>
    <property type="project" value="InterPro"/>
</dbReference>
<accession>A0AAD3TJK7</accession>
<dbReference type="InterPro" id="IPR001193">
    <property type="entry name" value="MBTPS2"/>
</dbReference>
<dbReference type="PANTHER" id="PTHR13325">
    <property type="entry name" value="PROTEASE M50 MEMBRANE-BOUND TRANSCRIPTION FACTOR SITE 2 PROTEASE"/>
    <property type="match status" value="1"/>
</dbReference>
<dbReference type="PANTHER" id="PTHR13325:SF3">
    <property type="entry name" value="MEMBRANE-BOUND TRANSCRIPTION FACTOR SITE-2 PROTEASE"/>
    <property type="match status" value="1"/>
</dbReference>
<protein>
    <recommendedName>
        <fullName evidence="3">PDZ domain-containing protein</fullName>
    </recommendedName>
</protein>
<dbReference type="Proteomes" id="UP001279734">
    <property type="component" value="Unassembled WGS sequence"/>
</dbReference>
<keyword evidence="2" id="KW-1185">Reference proteome</keyword>
<dbReference type="GO" id="GO:0031293">
    <property type="term" value="P:membrane protein intracellular domain proteolysis"/>
    <property type="evidence" value="ECO:0007669"/>
    <property type="project" value="TreeGrafter"/>
</dbReference>
<name>A0AAD3TJK7_NEPGR</name>
<evidence type="ECO:0008006" key="3">
    <source>
        <dbReference type="Google" id="ProtNLM"/>
    </source>
</evidence>
<organism evidence="1 2">
    <name type="scientific">Nepenthes gracilis</name>
    <name type="common">Slender pitcher plant</name>
    <dbReference type="NCBI Taxonomy" id="150966"/>
    <lineage>
        <taxon>Eukaryota</taxon>
        <taxon>Viridiplantae</taxon>
        <taxon>Streptophyta</taxon>
        <taxon>Embryophyta</taxon>
        <taxon>Tracheophyta</taxon>
        <taxon>Spermatophyta</taxon>
        <taxon>Magnoliopsida</taxon>
        <taxon>eudicotyledons</taxon>
        <taxon>Gunneridae</taxon>
        <taxon>Pentapetalae</taxon>
        <taxon>Caryophyllales</taxon>
        <taxon>Nepenthaceae</taxon>
        <taxon>Nepenthes</taxon>
    </lineage>
</organism>
<dbReference type="AlphaFoldDB" id="A0AAD3TJK7"/>
<proteinExistence type="predicted"/>
<dbReference type="InterPro" id="IPR036034">
    <property type="entry name" value="PDZ_sf"/>
</dbReference>
<dbReference type="GO" id="GO:0005737">
    <property type="term" value="C:cytoplasm"/>
    <property type="evidence" value="ECO:0007669"/>
    <property type="project" value="TreeGrafter"/>
</dbReference>
<gene>
    <name evidence="1" type="ORF">Nepgr_031941</name>
</gene>
<dbReference type="SUPFAM" id="SSF50156">
    <property type="entry name" value="PDZ domain-like"/>
    <property type="match status" value="1"/>
</dbReference>
<reference evidence="1" key="1">
    <citation type="submission" date="2023-05" db="EMBL/GenBank/DDBJ databases">
        <title>Nepenthes gracilis genome sequencing.</title>
        <authorList>
            <person name="Fukushima K."/>
        </authorList>
    </citation>
    <scope>NUCLEOTIDE SEQUENCE</scope>
    <source>
        <strain evidence="1">SING2019-196</strain>
    </source>
</reference>
<dbReference type="GO" id="GO:0016020">
    <property type="term" value="C:membrane"/>
    <property type="evidence" value="ECO:0007669"/>
    <property type="project" value="InterPro"/>
</dbReference>
<evidence type="ECO:0000313" key="2">
    <source>
        <dbReference type="Proteomes" id="UP001279734"/>
    </source>
</evidence>
<sequence length="121" mass="13441">MDVLSKVEVKHLRWHYDQIVNCLVRMEKGLFVTGKQVLKVLSTSPVSGYLLPGDVIVSLDGIKIHNAHDWLELATLIETLTLQNSSHIEDVNGFMIDDGRKGYCAPSSVVEKSPKLPSVVK</sequence>
<evidence type="ECO:0000313" key="1">
    <source>
        <dbReference type="EMBL" id="GMH30098.1"/>
    </source>
</evidence>
<dbReference type="GO" id="GO:1905897">
    <property type="term" value="P:regulation of response to endoplasmic reticulum stress"/>
    <property type="evidence" value="ECO:0007669"/>
    <property type="project" value="TreeGrafter"/>
</dbReference>
<dbReference type="EMBL" id="BSYO01000037">
    <property type="protein sequence ID" value="GMH30098.1"/>
    <property type="molecule type" value="Genomic_DNA"/>
</dbReference>
<comment type="caution">
    <text evidence="1">The sequence shown here is derived from an EMBL/GenBank/DDBJ whole genome shotgun (WGS) entry which is preliminary data.</text>
</comment>